<dbReference type="EMBL" id="KN840438">
    <property type="protein sequence ID" value="KIP12842.1"/>
    <property type="molecule type" value="Genomic_DNA"/>
</dbReference>
<gene>
    <name evidence="2" type="ORF">PHLGIDRAFT_32715</name>
</gene>
<name>A0A0C3SEL6_PHLG1</name>
<evidence type="ECO:0000313" key="2">
    <source>
        <dbReference type="EMBL" id="KIP12842.1"/>
    </source>
</evidence>
<protein>
    <submittedName>
        <fullName evidence="2">Uncharacterized protein</fullName>
    </submittedName>
</protein>
<feature type="transmembrane region" description="Helical" evidence="1">
    <location>
        <begin position="254"/>
        <end position="276"/>
    </location>
</feature>
<accession>A0A0C3SEL6</accession>
<evidence type="ECO:0000313" key="3">
    <source>
        <dbReference type="Proteomes" id="UP000053257"/>
    </source>
</evidence>
<keyword evidence="1" id="KW-0812">Transmembrane</keyword>
<dbReference type="HOGENOM" id="CLU_403378_0_0_1"/>
<dbReference type="InterPro" id="IPR015943">
    <property type="entry name" value="WD40/YVTN_repeat-like_dom_sf"/>
</dbReference>
<reference evidence="2 3" key="1">
    <citation type="journal article" date="2014" name="PLoS Genet.">
        <title>Analysis of the Phlebiopsis gigantea genome, transcriptome and secretome provides insight into its pioneer colonization strategies of wood.</title>
        <authorList>
            <person name="Hori C."/>
            <person name="Ishida T."/>
            <person name="Igarashi K."/>
            <person name="Samejima M."/>
            <person name="Suzuki H."/>
            <person name="Master E."/>
            <person name="Ferreira P."/>
            <person name="Ruiz-Duenas F.J."/>
            <person name="Held B."/>
            <person name="Canessa P."/>
            <person name="Larrondo L.F."/>
            <person name="Schmoll M."/>
            <person name="Druzhinina I.S."/>
            <person name="Kubicek C.P."/>
            <person name="Gaskell J.A."/>
            <person name="Kersten P."/>
            <person name="St John F."/>
            <person name="Glasner J."/>
            <person name="Sabat G."/>
            <person name="Splinter BonDurant S."/>
            <person name="Syed K."/>
            <person name="Yadav J."/>
            <person name="Mgbeahuruike A.C."/>
            <person name="Kovalchuk A."/>
            <person name="Asiegbu F.O."/>
            <person name="Lackner G."/>
            <person name="Hoffmeister D."/>
            <person name="Rencoret J."/>
            <person name="Gutierrez A."/>
            <person name="Sun H."/>
            <person name="Lindquist E."/>
            <person name="Barry K."/>
            <person name="Riley R."/>
            <person name="Grigoriev I.V."/>
            <person name="Henrissat B."/>
            <person name="Kues U."/>
            <person name="Berka R.M."/>
            <person name="Martinez A.T."/>
            <person name="Covert S.F."/>
            <person name="Blanchette R.A."/>
            <person name="Cullen D."/>
        </authorList>
    </citation>
    <scope>NUCLEOTIDE SEQUENCE [LARGE SCALE GENOMIC DNA]</scope>
    <source>
        <strain evidence="2 3">11061_1 CR5-6</strain>
    </source>
</reference>
<dbReference type="STRING" id="745531.A0A0C3SEL6"/>
<keyword evidence="3" id="KW-1185">Reference proteome</keyword>
<organism evidence="2 3">
    <name type="scientific">Phlebiopsis gigantea (strain 11061_1 CR5-6)</name>
    <name type="common">White-rot fungus</name>
    <name type="synonym">Peniophora gigantea</name>
    <dbReference type="NCBI Taxonomy" id="745531"/>
    <lineage>
        <taxon>Eukaryota</taxon>
        <taxon>Fungi</taxon>
        <taxon>Dikarya</taxon>
        <taxon>Basidiomycota</taxon>
        <taxon>Agaricomycotina</taxon>
        <taxon>Agaricomycetes</taxon>
        <taxon>Polyporales</taxon>
        <taxon>Phanerochaetaceae</taxon>
        <taxon>Phlebiopsis</taxon>
    </lineage>
</organism>
<dbReference type="OrthoDB" id="972532at2759"/>
<keyword evidence="1" id="KW-1133">Transmembrane helix</keyword>
<keyword evidence="1" id="KW-0472">Membrane</keyword>
<dbReference type="Proteomes" id="UP000053257">
    <property type="component" value="Unassembled WGS sequence"/>
</dbReference>
<dbReference type="SUPFAM" id="SSF101908">
    <property type="entry name" value="Putative isomerase YbhE"/>
    <property type="match status" value="1"/>
</dbReference>
<sequence length="682" mass="75332">MRFSLFVEVQALSSEHYWNTSTLCTITNHVSQGLLALMISTQERGNISLACSKPPPPLLDALLLGSYLILQGALRHTAVLVASNEDMSGEDTTAAATQEASGAPPAGPAIIDSAAFHDFERQIIELDKELRQLSNASRQLGSSVAEDLPDELIGLAKDIGVVLDCFSQYPEFLDEVPGQSLEKDIEGWANYLHSFTGKHAINTQHASLINVHQTTLKRQLIGKRLQPITVFIPMFIKVGIPTIRGAQKGSATNLVNLSTVAALFSGVTATMIQFSYQANSTTLEDAVNGFWFISLVFSISAAVNSLLGLTWMQAVLPRLVCIRIKPAAMSVWFAFERWIFDWHNGNKLLSDVLSEVAHGISQFRLIAWLLDQYHRAAAVNRRVVQKGSPALQSLKKLFIKLLYSEDASLDQASTMGDPAPSTYTAETRFVMDIEAQSPIEGDVTTPSEGLIPSAGNEEHAHPTTDERYYPASHQTPFHWNVRSQRDNATRNDYHACTKAKDLGRYGKFLVTTGWDKRTTILGIHDNFAIKDSLSHTSGFVGQIEWSPSGRLLLTKSNHVIRLWEWDEAESKMRPRPFVRKLPVEAIQWLPDSQSFLSVEEENAVKIVVIRYTVDGMALSDVAVTHDAHWMLCVGTVVSDLKPSEEGSGMSQIISCERVPSRNVVIASDDTSVLVSFEDRVSL</sequence>
<feature type="transmembrane region" description="Helical" evidence="1">
    <location>
        <begin position="288"/>
        <end position="309"/>
    </location>
</feature>
<dbReference type="AlphaFoldDB" id="A0A0C3SEL6"/>
<evidence type="ECO:0000256" key="1">
    <source>
        <dbReference type="SAM" id="Phobius"/>
    </source>
</evidence>
<dbReference type="Gene3D" id="2.130.10.10">
    <property type="entry name" value="YVTN repeat-like/Quinoprotein amine dehydrogenase"/>
    <property type="match status" value="1"/>
</dbReference>
<proteinExistence type="predicted"/>